<feature type="non-terminal residue" evidence="2">
    <location>
        <position position="1"/>
    </location>
</feature>
<accession>A0AAV5WQM5</accession>
<name>A0AAV5WQM5_9BILA</name>
<keyword evidence="3" id="KW-1185">Reference proteome</keyword>
<evidence type="ECO:0000256" key="1">
    <source>
        <dbReference type="SAM" id="SignalP"/>
    </source>
</evidence>
<organism evidence="2 3">
    <name type="scientific">Pristionchus fissidentatus</name>
    <dbReference type="NCBI Taxonomy" id="1538716"/>
    <lineage>
        <taxon>Eukaryota</taxon>
        <taxon>Metazoa</taxon>
        <taxon>Ecdysozoa</taxon>
        <taxon>Nematoda</taxon>
        <taxon>Chromadorea</taxon>
        <taxon>Rhabditida</taxon>
        <taxon>Rhabditina</taxon>
        <taxon>Diplogasteromorpha</taxon>
        <taxon>Diplogasteroidea</taxon>
        <taxon>Neodiplogasteridae</taxon>
        <taxon>Pristionchus</taxon>
    </lineage>
</organism>
<dbReference type="EMBL" id="BTSY01000006">
    <property type="protein sequence ID" value="GMT32049.1"/>
    <property type="molecule type" value="Genomic_DNA"/>
</dbReference>
<protein>
    <submittedName>
        <fullName evidence="2">Uncharacterized protein</fullName>
    </submittedName>
</protein>
<dbReference type="AlphaFoldDB" id="A0AAV5WQM5"/>
<gene>
    <name evidence="2" type="ORF">PFISCL1PPCAC_23346</name>
</gene>
<feature type="signal peptide" evidence="1">
    <location>
        <begin position="1"/>
        <end position="34"/>
    </location>
</feature>
<reference evidence="2" key="1">
    <citation type="submission" date="2023-10" db="EMBL/GenBank/DDBJ databases">
        <title>Genome assembly of Pristionchus species.</title>
        <authorList>
            <person name="Yoshida K."/>
            <person name="Sommer R.J."/>
        </authorList>
    </citation>
    <scope>NUCLEOTIDE SEQUENCE</scope>
    <source>
        <strain evidence="2">RS5133</strain>
    </source>
</reference>
<proteinExistence type="predicted"/>
<sequence>SSPHSIHYQGMGRQRPLLHVLQMLLLALVAAAAAAPLADVAAAAAAANDDSDRERLYLITSDNEDDLTPDQIRREELIELLGAREDSMGKRSLASGRLGFRPSKRSLALGRTHFRPGKRSVALGRMGFRPGKRSLALGRNGFRPGKRMAPSIEADYYQY</sequence>
<evidence type="ECO:0000313" key="3">
    <source>
        <dbReference type="Proteomes" id="UP001432322"/>
    </source>
</evidence>
<comment type="caution">
    <text evidence="2">The sequence shown here is derived from an EMBL/GenBank/DDBJ whole genome shotgun (WGS) entry which is preliminary data.</text>
</comment>
<evidence type="ECO:0000313" key="2">
    <source>
        <dbReference type="EMBL" id="GMT32049.1"/>
    </source>
</evidence>
<feature type="chain" id="PRO_5043529053" evidence="1">
    <location>
        <begin position="35"/>
        <end position="159"/>
    </location>
</feature>
<dbReference type="Proteomes" id="UP001432322">
    <property type="component" value="Unassembled WGS sequence"/>
</dbReference>
<keyword evidence="1" id="KW-0732">Signal</keyword>